<dbReference type="GO" id="GO:0012505">
    <property type="term" value="C:endomembrane system"/>
    <property type="evidence" value="ECO:0007669"/>
    <property type="project" value="UniProtKB-SubCell"/>
</dbReference>
<proteinExistence type="predicted"/>
<feature type="transmembrane region" description="Helical" evidence="5">
    <location>
        <begin position="163"/>
        <end position="181"/>
    </location>
</feature>
<evidence type="ECO:0000313" key="7">
    <source>
        <dbReference type="Proteomes" id="UP001049176"/>
    </source>
</evidence>
<dbReference type="AlphaFoldDB" id="A0A9P7RZL9"/>
<accession>A0A9P7RZL9</accession>
<reference evidence="6" key="1">
    <citation type="journal article" date="2021" name="Genome Biol. Evol.">
        <title>The assembled and annotated genome of the fairy-ring fungus Marasmius oreades.</title>
        <authorList>
            <person name="Hiltunen M."/>
            <person name="Ament-Velasquez S.L."/>
            <person name="Johannesson H."/>
        </authorList>
    </citation>
    <scope>NUCLEOTIDE SEQUENCE</scope>
    <source>
        <strain evidence="6">03SP1</strain>
    </source>
</reference>
<comment type="caution">
    <text evidence="6">The sequence shown here is derived from an EMBL/GenBank/DDBJ whole genome shotgun (WGS) entry which is preliminary data.</text>
</comment>
<dbReference type="EMBL" id="CM032185">
    <property type="protein sequence ID" value="KAG7092362.1"/>
    <property type="molecule type" value="Genomic_DNA"/>
</dbReference>
<evidence type="ECO:0000256" key="4">
    <source>
        <dbReference type="ARBA" id="ARBA00023136"/>
    </source>
</evidence>
<sequence length="226" mass="25116">MFSIVTTLFHSISLSILVYGYNSLHTMSIDEWIRSQYGGHFQYLTIQGLIIAGITMAASVALDLFPSSKALLAFKRALFMIAMPLATVISTVYWSLLLLVPTMILQESGKFSDHPVSANIAKLALVRIPLSVDLSLHLAPGVSLLVDFFVFERKYSQKEARRVAPAIALAYTILYGIWVEHCANHNQGMFPYPFLTMSPPTGRLAIYAAAGLFAFLSFKMLNHLHE</sequence>
<dbReference type="OrthoDB" id="1898221at2759"/>
<evidence type="ECO:0000256" key="1">
    <source>
        <dbReference type="ARBA" id="ARBA00004127"/>
    </source>
</evidence>
<keyword evidence="3 5" id="KW-1133">Transmembrane helix</keyword>
<dbReference type="GO" id="GO:0016020">
    <property type="term" value="C:membrane"/>
    <property type="evidence" value="ECO:0007669"/>
    <property type="project" value="InterPro"/>
</dbReference>
<evidence type="ECO:0000256" key="5">
    <source>
        <dbReference type="SAM" id="Phobius"/>
    </source>
</evidence>
<feature type="transmembrane region" description="Helical" evidence="5">
    <location>
        <begin position="77"/>
        <end position="100"/>
    </location>
</feature>
<dbReference type="KEGG" id="more:E1B28_008721"/>
<dbReference type="PANTHER" id="PTHR10989:SF16">
    <property type="entry name" value="AT02829P-RELATED"/>
    <property type="match status" value="1"/>
</dbReference>
<name>A0A9P7RZL9_9AGAR</name>
<comment type="subcellular location">
    <subcellularLocation>
        <location evidence="1">Endomembrane system</location>
        <topology evidence="1">Multi-pass membrane protein</topology>
    </subcellularLocation>
</comment>
<dbReference type="PANTHER" id="PTHR10989">
    <property type="entry name" value="ANDROGEN-INDUCED PROTEIN 1-RELATED"/>
    <property type="match status" value="1"/>
</dbReference>
<organism evidence="6 7">
    <name type="scientific">Marasmius oreades</name>
    <name type="common">fairy-ring Marasmius</name>
    <dbReference type="NCBI Taxonomy" id="181124"/>
    <lineage>
        <taxon>Eukaryota</taxon>
        <taxon>Fungi</taxon>
        <taxon>Dikarya</taxon>
        <taxon>Basidiomycota</taxon>
        <taxon>Agaricomycotina</taxon>
        <taxon>Agaricomycetes</taxon>
        <taxon>Agaricomycetidae</taxon>
        <taxon>Agaricales</taxon>
        <taxon>Marasmiineae</taxon>
        <taxon>Marasmiaceae</taxon>
        <taxon>Marasmius</taxon>
    </lineage>
</organism>
<gene>
    <name evidence="6" type="ORF">E1B28_008721</name>
</gene>
<keyword evidence="2 5" id="KW-0812">Transmembrane</keyword>
<keyword evidence="7" id="KW-1185">Reference proteome</keyword>
<protein>
    <recommendedName>
        <fullName evidence="8">FAR-17a/AIG1-like protein</fullName>
    </recommendedName>
</protein>
<dbReference type="GeneID" id="66077797"/>
<feature type="transmembrane region" description="Helical" evidence="5">
    <location>
        <begin position="44"/>
        <end position="65"/>
    </location>
</feature>
<feature type="transmembrane region" description="Helical" evidence="5">
    <location>
        <begin position="201"/>
        <end position="221"/>
    </location>
</feature>
<evidence type="ECO:0008006" key="8">
    <source>
        <dbReference type="Google" id="ProtNLM"/>
    </source>
</evidence>
<dbReference type="RefSeq" id="XP_043008832.1">
    <property type="nucleotide sequence ID" value="XM_043153548.1"/>
</dbReference>
<evidence type="ECO:0000256" key="2">
    <source>
        <dbReference type="ARBA" id="ARBA00022692"/>
    </source>
</evidence>
<dbReference type="Pfam" id="PF04750">
    <property type="entry name" value="Far-17a_AIG1"/>
    <property type="match status" value="1"/>
</dbReference>
<keyword evidence="4 5" id="KW-0472">Membrane</keyword>
<dbReference type="Proteomes" id="UP001049176">
    <property type="component" value="Chromosome 5"/>
</dbReference>
<dbReference type="InterPro" id="IPR006838">
    <property type="entry name" value="ADTRP_AIG1"/>
</dbReference>
<evidence type="ECO:0000313" key="6">
    <source>
        <dbReference type="EMBL" id="KAG7092362.1"/>
    </source>
</evidence>
<evidence type="ECO:0000256" key="3">
    <source>
        <dbReference type="ARBA" id="ARBA00022989"/>
    </source>
</evidence>